<keyword evidence="15" id="KW-1185">Reference proteome</keyword>
<dbReference type="HAMAP" id="MF_00113">
    <property type="entry name" value="QueA"/>
    <property type="match status" value="1"/>
</dbReference>
<evidence type="ECO:0000313" key="14">
    <source>
        <dbReference type="EMBL" id="MBC8559167.1"/>
    </source>
</evidence>
<dbReference type="FunFam" id="2.40.10.240:FF:000002">
    <property type="entry name" value="S-adenosylmethionine:tRNA ribosyltransferase-isomerase"/>
    <property type="match status" value="1"/>
</dbReference>
<comment type="subunit">
    <text evidence="3 13">Monomer.</text>
</comment>
<dbReference type="NCBIfam" id="TIGR00113">
    <property type="entry name" value="queA"/>
    <property type="match status" value="1"/>
</dbReference>
<dbReference type="GO" id="GO:0051075">
    <property type="term" value="F:S-adenosylmethionine:tRNA ribosyltransferase-isomerase activity"/>
    <property type="evidence" value="ECO:0007669"/>
    <property type="project" value="UniProtKB-EC"/>
</dbReference>
<dbReference type="Gene3D" id="2.40.10.240">
    <property type="entry name" value="QueA-like"/>
    <property type="match status" value="1"/>
</dbReference>
<keyword evidence="14" id="KW-0328">Glycosyltransferase</keyword>
<protein>
    <recommendedName>
        <fullName evidence="11 13">S-adenosylmethionine:tRNA ribosyltransferase-isomerase</fullName>
        <ecNumber evidence="10 13">2.4.99.17</ecNumber>
    </recommendedName>
    <alternativeName>
        <fullName evidence="12 13">Queuosine biosynthesis protein QueA</fullName>
    </alternativeName>
</protein>
<comment type="similarity">
    <text evidence="9 13">Belongs to the QueA family.</text>
</comment>
<gene>
    <name evidence="13 14" type="primary">queA</name>
    <name evidence="14" type="ORF">H8710_03690</name>
</gene>
<keyword evidence="7 13" id="KW-0671">Queuosine biosynthesis</keyword>
<evidence type="ECO:0000256" key="8">
    <source>
        <dbReference type="ARBA" id="ARBA00052751"/>
    </source>
</evidence>
<accession>A0A926E1C1</accession>
<dbReference type="PANTHER" id="PTHR30307:SF0">
    <property type="entry name" value="S-ADENOSYLMETHIONINE:TRNA RIBOSYLTRANSFERASE-ISOMERASE"/>
    <property type="match status" value="1"/>
</dbReference>
<evidence type="ECO:0000256" key="6">
    <source>
        <dbReference type="ARBA" id="ARBA00022691"/>
    </source>
</evidence>
<evidence type="ECO:0000256" key="7">
    <source>
        <dbReference type="ARBA" id="ARBA00022785"/>
    </source>
</evidence>
<reference evidence="14" key="1">
    <citation type="submission" date="2020-08" db="EMBL/GenBank/DDBJ databases">
        <title>Genome public.</title>
        <authorList>
            <person name="Liu C."/>
            <person name="Sun Q."/>
        </authorList>
    </citation>
    <scope>NUCLEOTIDE SEQUENCE</scope>
    <source>
        <strain evidence="14">NSJ-33</strain>
    </source>
</reference>
<evidence type="ECO:0000256" key="11">
    <source>
        <dbReference type="ARBA" id="ARBA00069325"/>
    </source>
</evidence>
<dbReference type="GO" id="GO:0008616">
    <property type="term" value="P:tRNA queuosine(34) biosynthetic process"/>
    <property type="evidence" value="ECO:0007669"/>
    <property type="project" value="UniProtKB-UniRule"/>
</dbReference>
<dbReference type="EMBL" id="JACRSV010000001">
    <property type="protein sequence ID" value="MBC8559167.1"/>
    <property type="molecule type" value="Genomic_DNA"/>
</dbReference>
<name>A0A926E1C1_9FIRM</name>
<dbReference type="Pfam" id="PF02547">
    <property type="entry name" value="Queuosine_synth"/>
    <property type="match status" value="1"/>
</dbReference>
<comment type="function">
    <text evidence="13">Transfers and isomerizes the ribose moiety from AdoMet to the 7-aminomethyl group of 7-deazaguanine (preQ1-tRNA) to give epoxyqueuosine (oQ-tRNA).</text>
</comment>
<evidence type="ECO:0000256" key="13">
    <source>
        <dbReference type="HAMAP-Rule" id="MF_00113"/>
    </source>
</evidence>
<dbReference type="AlphaFoldDB" id="A0A926E1C1"/>
<keyword evidence="5 13" id="KW-0808">Transferase</keyword>
<evidence type="ECO:0000256" key="1">
    <source>
        <dbReference type="ARBA" id="ARBA00004496"/>
    </source>
</evidence>
<dbReference type="InterPro" id="IPR036100">
    <property type="entry name" value="QueA_sf"/>
</dbReference>
<dbReference type="EC" id="2.4.99.17" evidence="10 13"/>
<evidence type="ECO:0000256" key="5">
    <source>
        <dbReference type="ARBA" id="ARBA00022679"/>
    </source>
</evidence>
<evidence type="ECO:0000256" key="3">
    <source>
        <dbReference type="ARBA" id="ARBA00011245"/>
    </source>
</evidence>
<comment type="pathway">
    <text evidence="2 13">tRNA modification; tRNA-queuosine biosynthesis.</text>
</comment>
<evidence type="ECO:0000256" key="2">
    <source>
        <dbReference type="ARBA" id="ARBA00004691"/>
    </source>
</evidence>
<keyword evidence="4 13" id="KW-0963">Cytoplasm</keyword>
<sequence>MKIKEINILKTSDFYYDLPEELIAQTPLEKRDDSRLLVLDRQTGKIEHRHFYDIGDFLEEGDLLVVNNSRVLPARLYGVKKETGSHMEFLLLEQKEQNLWEVLVKPGKKAKPGARFVFGDGLLRAQVLEVLDGGNRLVEFQCEENIFSVLDQVGQMPLPPYITAKLDDKERYQTVYSKELGSAAAPTAGLHFTPELMDSLRTKGVNIAEVTLHVGLGTFRPVKVDNVDEHKMHSEHYHLPRKTADLINETKKNGKRVIAVGTTSCRTLESVASFEGCIRESDGWTSIFIYPPYEFKCIDGLITNFHLPESTLIMLVSALAGYDHTMNAYKEAVKERYRFFSFGDAMFIA</sequence>
<dbReference type="Proteomes" id="UP000610760">
    <property type="component" value="Unassembled WGS sequence"/>
</dbReference>
<dbReference type="GO" id="GO:0005737">
    <property type="term" value="C:cytoplasm"/>
    <property type="evidence" value="ECO:0007669"/>
    <property type="project" value="UniProtKB-SubCell"/>
</dbReference>
<dbReference type="PANTHER" id="PTHR30307">
    <property type="entry name" value="S-ADENOSYLMETHIONINE:TRNA RIBOSYLTRANSFERASE-ISOMERASE"/>
    <property type="match status" value="1"/>
</dbReference>
<dbReference type="InterPro" id="IPR042118">
    <property type="entry name" value="QueA_dom1"/>
</dbReference>
<evidence type="ECO:0000313" key="15">
    <source>
        <dbReference type="Proteomes" id="UP000610760"/>
    </source>
</evidence>
<dbReference type="InterPro" id="IPR042119">
    <property type="entry name" value="QueA_dom2"/>
</dbReference>
<comment type="subcellular location">
    <subcellularLocation>
        <location evidence="1 13">Cytoplasm</location>
    </subcellularLocation>
</comment>
<evidence type="ECO:0000256" key="10">
    <source>
        <dbReference type="ARBA" id="ARBA00066503"/>
    </source>
</evidence>
<dbReference type="Gene3D" id="3.40.1780.10">
    <property type="entry name" value="QueA-like"/>
    <property type="match status" value="1"/>
</dbReference>
<organism evidence="14 15">
    <name type="scientific">Fumia xinanensis</name>
    <dbReference type="NCBI Taxonomy" id="2763659"/>
    <lineage>
        <taxon>Bacteria</taxon>
        <taxon>Bacillati</taxon>
        <taxon>Bacillota</taxon>
        <taxon>Clostridia</taxon>
        <taxon>Eubacteriales</taxon>
        <taxon>Oscillospiraceae</taxon>
        <taxon>Fumia</taxon>
    </lineage>
</organism>
<comment type="catalytic activity">
    <reaction evidence="8 13">
        <text>7-aminomethyl-7-carbaguanosine(34) in tRNA + S-adenosyl-L-methionine = epoxyqueuosine(34) in tRNA + adenine + L-methionine + 2 H(+)</text>
        <dbReference type="Rhea" id="RHEA:32155"/>
        <dbReference type="Rhea" id="RHEA-COMP:10342"/>
        <dbReference type="Rhea" id="RHEA-COMP:18582"/>
        <dbReference type="ChEBI" id="CHEBI:15378"/>
        <dbReference type="ChEBI" id="CHEBI:16708"/>
        <dbReference type="ChEBI" id="CHEBI:57844"/>
        <dbReference type="ChEBI" id="CHEBI:59789"/>
        <dbReference type="ChEBI" id="CHEBI:82833"/>
        <dbReference type="ChEBI" id="CHEBI:194443"/>
        <dbReference type="EC" id="2.4.99.17"/>
    </reaction>
</comment>
<evidence type="ECO:0000256" key="12">
    <source>
        <dbReference type="ARBA" id="ARBA00076160"/>
    </source>
</evidence>
<dbReference type="FunFam" id="3.40.1780.10:FF:000001">
    <property type="entry name" value="S-adenosylmethionine:tRNA ribosyltransferase-isomerase"/>
    <property type="match status" value="1"/>
</dbReference>
<comment type="caution">
    <text evidence="14">The sequence shown here is derived from an EMBL/GenBank/DDBJ whole genome shotgun (WGS) entry which is preliminary data.</text>
</comment>
<dbReference type="InterPro" id="IPR003699">
    <property type="entry name" value="QueA"/>
</dbReference>
<proteinExistence type="inferred from homology"/>
<dbReference type="SUPFAM" id="SSF111337">
    <property type="entry name" value="QueA-like"/>
    <property type="match status" value="1"/>
</dbReference>
<dbReference type="NCBIfam" id="NF001140">
    <property type="entry name" value="PRK00147.1"/>
    <property type="match status" value="1"/>
</dbReference>
<evidence type="ECO:0000256" key="4">
    <source>
        <dbReference type="ARBA" id="ARBA00022490"/>
    </source>
</evidence>
<evidence type="ECO:0000256" key="9">
    <source>
        <dbReference type="ARBA" id="ARBA00061210"/>
    </source>
</evidence>
<keyword evidence="6 13" id="KW-0949">S-adenosyl-L-methionine</keyword>